<dbReference type="EMBL" id="JAGDFM010000178">
    <property type="protein sequence ID" value="KAG7383383.1"/>
    <property type="molecule type" value="Genomic_DNA"/>
</dbReference>
<dbReference type="PANTHER" id="PTHR23310:SF77">
    <property type="entry name" value="LD25952P"/>
    <property type="match status" value="1"/>
</dbReference>
<feature type="compositionally biased region" description="Polar residues" evidence="1">
    <location>
        <begin position="174"/>
        <end position="185"/>
    </location>
</feature>
<dbReference type="GO" id="GO:0000062">
    <property type="term" value="F:fatty-acyl-CoA binding"/>
    <property type="evidence" value="ECO:0007669"/>
    <property type="project" value="InterPro"/>
</dbReference>
<feature type="region of interest" description="Disordered" evidence="1">
    <location>
        <begin position="36"/>
        <end position="64"/>
    </location>
</feature>
<keyword evidence="4" id="KW-1185">Reference proteome</keyword>
<evidence type="ECO:0000259" key="2">
    <source>
        <dbReference type="PROSITE" id="PS51228"/>
    </source>
</evidence>
<protein>
    <recommendedName>
        <fullName evidence="2">ACB domain-containing protein</fullName>
    </recommendedName>
</protein>
<feature type="domain" description="ACB" evidence="2">
    <location>
        <begin position="77"/>
        <end position="169"/>
    </location>
</feature>
<accession>A0A8T1VTN5</accession>
<feature type="compositionally biased region" description="Acidic residues" evidence="1">
    <location>
        <begin position="38"/>
        <end position="47"/>
    </location>
</feature>
<dbReference type="OrthoDB" id="71307at2759"/>
<organism evidence="3 4">
    <name type="scientific">Phytophthora pseudosyringae</name>
    <dbReference type="NCBI Taxonomy" id="221518"/>
    <lineage>
        <taxon>Eukaryota</taxon>
        <taxon>Sar</taxon>
        <taxon>Stramenopiles</taxon>
        <taxon>Oomycota</taxon>
        <taxon>Peronosporomycetes</taxon>
        <taxon>Peronosporales</taxon>
        <taxon>Peronosporaceae</taxon>
        <taxon>Phytophthora</taxon>
    </lineage>
</organism>
<evidence type="ECO:0000313" key="3">
    <source>
        <dbReference type="EMBL" id="KAG7383383.1"/>
    </source>
</evidence>
<dbReference type="Pfam" id="PF00887">
    <property type="entry name" value="ACBP"/>
    <property type="match status" value="1"/>
</dbReference>
<proteinExistence type="predicted"/>
<dbReference type="AlphaFoldDB" id="A0A8T1VTN5"/>
<reference evidence="3" key="1">
    <citation type="submission" date="2021-02" db="EMBL/GenBank/DDBJ databases">
        <authorList>
            <person name="Palmer J.M."/>
        </authorList>
    </citation>
    <scope>NUCLEOTIDE SEQUENCE</scope>
    <source>
        <strain evidence="3">SCRP734</strain>
    </source>
</reference>
<evidence type="ECO:0000256" key="1">
    <source>
        <dbReference type="SAM" id="MobiDB-lite"/>
    </source>
</evidence>
<dbReference type="PROSITE" id="PS51228">
    <property type="entry name" value="ACB_2"/>
    <property type="match status" value="1"/>
</dbReference>
<feature type="compositionally biased region" description="Low complexity" evidence="1">
    <location>
        <begin position="54"/>
        <end position="64"/>
    </location>
</feature>
<name>A0A8T1VTN5_9STRA</name>
<comment type="caution">
    <text evidence="3">The sequence shown here is derived from an EMBL/GenBank/DDBJ whole genome shotgun (WGS) entry which is preliminary data.</text>
</comment>
<gene>
    <name evidence="3" type="ORF">PHYPSEUDO_003699</name>
</gene>
<dbReference type="GO" id="GO:0006631">
    <property type="term" value="P:fatty acid metabolic process"/>
    <property type="evidence" value="ECO:0007669"/>
    <property type="project" value="TreeGrafter"/>
</dbReference>
<sequence>MPSLAPPSSTLFSSVVSQASGVQAARARLLSTAPSLGEAEDADDVEAADLRSMSSSSSHAASSTAHSHSTCESCAQLETDFAGALLFVESYQGPHRILTQENSSAKKEFYAYLQQATAGPCPTSPPPAGLSKLELSKWEKWRNLGTMTRQEAMKRYTTALDNLVDDWRRSANLRSTVNPRSSSMGASDASIGRPPSEAGSATPIRVRRSTSMFERLPRIYDELGELQDRVEDEAKKRDELEAHLLHVMRDNRSMFNEQLGQMEQIRNSLASLVKNLEDDVVQHAAELQRLTLRQQELTVRAENSVLLAVETRARQVFLIVRRWVQNRTFRAALVVLVGLRVWHFLRRRRLPQFLAQILIRWLAKVSSLDSGSAVPPPLANAVAPRR</sequence>
<dbReference type="GO" id="GO:0005737">
    <property type="term" value="C:cytoplasm"/>
    <property type="evidence" value="ECO:0007669"/>
    <property type="project" value="TreeGrafter"/>
</dbReference>
<dbReference type="Proteomes" id="UP000694044">
    <property type="component" value="Unassembled WGS sequence"/>
</dbReference>
<feature type="region of interest" description="Disordered" evidence="1">
    <location>
        <begin position="174"/>
        <end position="201"/>
    </location>
</feature>
<dbReference type="InterPro" id="IPR000582">
    <property type="entry name" value="Acyl-CoA-binding_protein"/>
</dbReference>
<evidence type="ECO:0000313" key="4">
    <source>
        <dbReference type="Proteomes" id="UP000694044"/>
    </source>
</evidence>
<dbReference type="PANTHER" id="PTHR23310">
    <property type="entry name" value="ACYL-COA-BINDING PROTEIN, ACBP"/>
    <property type="match status" value="1"/>
</dbReference>